<evidence type="ECO:0000313" key="1">
    <source>
        <dbReference type="EMBL" id="TQL74196.1"/>
    </source>
</evidence>
<protein>
    <submittedName>
        <fullName evidence="1">Uncharacterized short protein YbdD (DUF466 family)</fullName>
    </submittedName>
</protein>
<reference evidence="1 2" key="1">
    <citation type="submission" date="2019-06" db="EMBL/GenBank/DDBJ databases">
        <title>Sequencing the genomes of 1000 actinobacteria strains.</title>
        <authorList>
            <person name="Klenk H.-P."/>
        </authorList>
    </citation>
    <scope>NUCLEOTIDE SEQUENCE [LARGE SCALE GENOMIC DNA]</scope>
    <source>
        <strain evidence="1 2">DSM 24083</strain>
    </source>
</reference>
<accession>A0A543ANS8</accession>
<dbReference type="Pfam" id="PF04328">
    <property type="entry name" value="Sel_put"/>
    <property type="match status" value="1"/>
</dbReference>
<evidence type="ECO:0000313" key="2">
    <source>
        <dbReference type="Proteomes" id="UP000319746"/>
    </source>
</evidence>
<dbReference type="AlphaFoldDB" id="A0A543ANS8"/>
<keyword evidence="2" id="KW-1185">Reference proteome</keyword>
<name>A0A543ANS8_9MICC</name>
<dbReference type="RefSeq" id="WP_141864655.1">
    <property type="nucleotide sequence ID" value="NZ_BAABAN010000016.1"/>
</dbReference>
<dbReference type="OrthoDB" id="3541280at2"/>
<dbReference type="EMBL" id="VFOU01000001">
    <property type="protein sequence ID" value="TQL74196.1"/>
    <property type="molecule type" value="Genomic_DNA"/>
</dbReference>
<organism evidence="1 2">
    <name type="scientific">Enteractinococcus coprophilus</name>
    <dbReference type="NCBI Taxonomy" id="1027633"/>
    <lineage>
        <taxon>Bacteria</taxon>
        <taxon>Bacillati</taxon>
        <taxon>Actinomycetota</taxon>
        <taxon>Actinomycetes</taxon>
        <taxon>Micrococcales</taxon>
        <taxon>Micrococcaceae</taxon>
    </lineage>
</organism>
<dbReference type="InterPro" id="IPR007423">
    <property type="entry name" value="Sel_put"/>
</dbReference>
<gene>
    <name evidence="1" type="ORF">FB556_0650</name>
</gene>
<dbReference type="Proteomes" id="UP000319746">
    <property type="component" value="Unassembled WGS sequence"/>
</dbReference>
<proteinExistence type="predicted"/>
<sequence>MSASIATLWSHFLRGVKAVRWWVTNVMGDRSYDVYVAHQRRHHPHEKILSEKDFWRAKYADQDANPGARCC</sequence>
<comment type="caution">
    <text evidence="1">The sequence shown here is derived from an EMBL/GenBank/DDBJ whole genome shotgun (WGS) entry which is preliminary data.</text>
</comment>